<keyword evidence="9" id="KW-0812">Transmembrane</keyword>
<dbReference type="SUPFAM" id="SSF57667">
    <property type="entry name" value="beta-beta-alpha zinc fingers"/>
    <property type="match status" value="1"/>
</dbReference>
<evidence type="ECO:0000256" key="8">
    <source>
        <dbReference type="PROSITE-ProRule" id="PRU00042"/>
    </source>
</evidence>
<keyword evidence="6" id="KW-0862">Zinc</keyword>
<dbReference type="Gene3D" id="3.30.160.60">
    <property type="entry name" value="Classic Zinc Finger"/>
    <property type="match status" value="1"/>
</dbReference>
<evidence type="ECO:0000256" key="2">
    <source>
        <dbReference type="ARBA" id="ARBA00022473"/>
    </source>
</evidence>
<reference evidence="11 12" key="1">
    <citation type="submission" date="2023-01" db="EMBL/GenBank/DDBJ databases">
        <authorList>
            <person name="Kreplak J."/>
        </authorList>
    </citation>
    <scope>NUCLEOTIDE SEQUENCE [LARGE SCALE GENOMIC DNA]</scope>
</reference>
<evidence type="ECO:0000256" key="3">
    <source>
        <dbReference type="ARBA" id="ARBA00022723"/>
    </source>
</evidence>
<evidence type="ECO:0000313" key="11">
    <source>
        <dbReference type="EMBL" id="CAI8605104.1"/>
    </source>
</evidence>
<name>A0AAV1A522_VICFA</name>
<evidence type="ECO:0000256" key="7">
    <source>
        <dbReference type="ARBA" id="ARBA00023242"/>
    </source>
</evidence>
<keyword evidence="12" id="KW-1185">Reference proteome</keyword>
<dbReference type="GO" id="GO:0048653">
    <property type="term" value="P:anther development"/>
    <property type="evidence" value="ECO:0007669"/>
    <property type="project" value="UniProtKB-ARBA"/>
</dbReference>
<dbReference type="GO" id="GO:0005634">
    <property type="term" value="C:nucleus"/>
    <property type="evidence" value="ECO:0007669"/>
    <property type="project" value="UniProtKB-SubCell"/>
</dbReference>
<gene>
    <name evidence="11" type="ORF">VFH_III166520</name>
</gene>
<dbReference type="AlphaFoldDB" id="A0AAV1A522"/>
<sequence length="256" mass="29623">MMNKSERECRRRTDRELSKLFIFYHHSTIASIYFLFLLEWYHNPITMRPDGNQLDLNNLPDDNYRDHHSKQLLPNIISSPPVTGFKEKEGNEDDRKDEVEKVYECRFCSLKFCKSQALGGHMNRHRQEKETEKLNNARQLLLRNDQNLVAQAALHIGCYPTMPMRFQPSFSRSSSSNQPPSQVQQYMYNSSSQPISFPTHFLPQHQMNDYRVSHQQQYVAGGGGGDKSSYTCIGAPIGQSFLDHTASINRFQDGNL</sequence>
<comment type="subcellular location">
    <subcellularLocation>
        <location evidence="1">Nucleus</location>
    </subcellularLocation>
</comment>
<evidence type="ECO:0000259" key="10">
    <source>
        <dbReference type="PROSITE" id="PS50157"/>
    </source>
</evidence>
<evidence type="ECO:0000256" key="5">
    <source>
        <dbReference type="ARBA" id="ARBA00022782"/>
    </source>
</evidence>
<keyword evidence="9" id="KW-0472">Membrane</keyword>
<evidence type="ECO:0000256" key="4">
    <source>
        <dbReference type="ARBA" id="ARBA00022771"/>
    </source>
</evidence>
<dbReference type="PANTHER" id="PTHR45730">
    <property type="entry name" value="ZINC FINGER PROTEIN JAGGED"/>
    <property type="match status" value="1"/>
</dbReference>
<evidence type="ECO:0000256" key="1">
    <source>
        <dbReference type="ARBA" id="ARBA00004123"/>
    </source>
</evidence>
<dbReference type="GO" id="GO:0008270">
    <property type="term" value="F:zinc ion binding"/>
    <property type="evidence" value="ECO:0007669"/>
    <property type="project" value="UniProtKB-KW"/>
</dbReference>
<dbReference type="EMBL" id="OX451738">
    <property type="protein sequence ID" value="CAI8605104.1"/>
    <property type="molecule type" value="Genomic_DNA"/>
</dbReference>
<dbReference type="Proteomes" id="UP001157006">
    <property type="component" value="Chromosome 3"/>
</dbReference>
<dbReference type="InterPro" id="IPR045320">
    <property type="entry name" value="JAGGED/SL1-like"/>
</dbReference>
<proteinExistence type="predicted"/>
<feature type="domain" description="C2H2-type" evidence="10">
    <location>
        <begin position="103"/>
        <end position="130"/>
    </location>
</feature>
<evidence type="ECO:0000256" key="9">
    <source>
        <dbReference type="SAM" id="Phobius"/>
    </source>
</evidence>
<keyword evidence="3" id="KW-0479">Metal-binding</keyword>
<protein>
    <recommendedName>
        <fullName evidence="10">C2H2-type domain-containing protein</fullName>
    </recommendedName>
</protein>
<feature type="transmembrane region" description="Helical" evidence="9">
    <location>
        <begin position="21"/>
        <end position="41"/>
    </location>
</feature>
<dbReference type="FunFam" id="3.30.160.60:FF:002425">
    <property type="entry name" value="Zinc finger protein STAMENLESS 1"/>
    <property type="match status" value="1"/>
</dbReference>
<keyword evidence="9" id="KW-1133">Transmembrane helix</keyword>
<dbReference type="PROSITE" id="PS50157">
    <property type="entry name" value="ZINC_FINGER_C2H2_2"/>
    <property type="match status" value="1"/>
</dbReference>
<keyword evidence="5" id="KW-0221">Differentiation</keyword>
<organism evidence="11 12">
    <name type="scientific">Vicia faba</name>
    <name type="common">Broad bean</name>
    <name type="synonym">Faba vulgaris</name>
    <dbReference type="NCBI Taxonomy" id="3906"/>
    <lineage>
        <taxon>Eukaryota</taxon>
        <taxon>Viridiplantae</taxon>
        <taxon>Streptophyta</taxon>
        <taxon>Embryophyta</taxon>
        <taxon>Tracheophyta</taxon>
        <taxon>Spermatophyta</taxon>
        <taxon>Magnoliopsida</taxon>
        <taxon>eudicotyledons</taxon>
        <taxon>Gunneridae</taxon>
        <taxon>Pentapetalae</taxon>
        <taxon>rosids</taxon>
        <taxon>fabids</taxon>
        <taxon>Fabales</taxon>
        <taxon>Fabaceae</taxon>
        <taxon>Papilionoideae</taxon>
        <taxon>50 kb inversion clade</taxon>
        <taxon>NPAAA clade</taxon>
        <taxon>Hologalegina</taxon>
        <taxon>IRL clade</taxon>
        <taxon>Fabeae</taxon>
        <taxon>Vicia</taxon>
    </lineage>
</organism>
<evidence type="ECO:0000256" key="6">
    <source>
        <dbReference type="ARBA" id="ARBA00022833"/>
    </source>
</evidence>
<accession>A0AAV1A522</accession>
<dbReference type="InterPro" id="IPR036236">
    <property type="entry name" value="Znf_C2H2_sf"/>
</dbReference>
<dbReference type="InterPro" id="IPR013087">
    <property type="entry name" value="Znf_C2H2_type"/>
</dbReference>
<evidence type="ECO:0000313" key="12">
    <source>
        <dbReference type="Proteomes" id="UP001157006"/>
    </source>
</evidence>
<keyword evidence="4 8" id="KW-0863">Zinc-finger</keyword>
<keyword evidence="2" id="KW-0217">Developmental protein</keyword>
<dbReference type="GO" id="GO:0030154">
    <property type="term" value="P:cell differentiation"/>
    <property type="evidence" value="ECO:0007669"/>
    <property type="project" value="UniProtKB-KW"/>
</dbReference>
<dbReference type="GO" id="GO:0003700">
    <property type="term" value="F:DNA-binding transcription factor activity"/>
    <property type="evidence" value="ECO:0007669"/>
    <property type="project" value="InterPro"/>
</dbReference>
<keyword evidence="7" id="KW-0539">Nucleus</keyword>
<dbReference type="GO" id="GO:0048440">
    <property type="term" value="P:carpel development"/>
    <property type="evidence" value="ECO:0007669"/>
    <property type="project" value="UniProtKB-ARBA"/>
</dbReference>
<dbReference type="PROSITE" id="PS00028">
    <property type="entry name" value="ZINC_FINGER_C2H2_1"/>
    <property type="match status" value="1"/>
</dbReference>